<evidence type="ECO:0000313" key="5">
    <source>
        <dbReference type="EMBL" id="ABP53084.1"/>
    </source>
</evidence>
<feature type="domain" description="Polyketide synthase-like methyltransferase" evidence="4">
    <location>
        <begin position="44"/>
        <end position="276"/>
    </location>
</feature>
<keyword evidence="3" id="KW-0949">S-adenosyl-L-methionine</keyword>
<dbReference type="Pfam" id="PF08241">
    <property type="entry name" value="Methyltransf_11"/>
    <property type="match status" value="1"/>
</dbReference>
<dbReference type="Gene3D" id="3.40.50.150">
    <property type="entry name" value="Vaccinia Virus protein VP39"/>
    <property type="match status" value="1"/>
</dbReference>
<organism evidence="5 6">
    <name type="scientific">Salinispora tropica (strain ATCC BAA-916 / DSM 44818 / JCM 13857 / NBRC 105044 / CNB-440)</name>
    <dbReference type="NCBI Taxonomy" id="369723"/>
    <lineage>
        <taxon>Bacteria</taxon>
        <taxon>Bacillati</taxon>
        <taxon>Actinomycetota</taxon>
        <taxon>Actinomycetes</taxon>
        <taxon>Micromonosporales</taxon>
        <taxon>Micromonosporaceae</taxon>
        <taxon>Salinispora</taxon>
    </lineage>
</organism>
<keyword evidence="6" id="KW-1185">Reference proteome</keyword>
<name>A4X2I4_SALTO</name>
<dbReference type="InterPro" id="IPR013216">
    <property type="entry name" value="Methyltransf_11"/>
</dbReference>
<dbReference type="GO" id="GO:0008757">
    <property type="term" value="F:S-adenosylmethionine-dependent methyltransferase activity"/>
    <property type="evidence" value="ECO:0007669"/>
    <property type="project" value="InterPro"/>
</dbReference>
<gene>
    <name evidence="5" type="ordered locus">Strop_0604</name>
</gene>
<sequence>MSATDEQAKYDYKSDESMRIDVWDENLHVGYWDGPGDTSDQTLATERLTDLVLARSGLGAGQHLLDVGCGMGKPARRAATETGCSVSGVSDSDTQVERANEGAAAAGIAGRVGFQTADATQELPFPDAHFDVAWAIESLVHMTDRARALAHVARTLKPGGLLVATDFFTHPPLTGARADAVDAFRGVALLGPIVSLDDYPALLRTTGFELREFVDLTEHTHRTYALLLQALRDNEADLRAQHGDAVFDGFVTAFAYCVESLEPRYMLYVARRVADR</sequence>
<evidence type="ECO:0000256" key="2">
    <source>
        <dbReference type="ARBA" id="ARBA00022679"/>
    </source>
</evidence>
<dbReference type="SMART" id="SM00828">
    <property type="entry name" value="PKS_MT"/>
    <property type="match status" value="1"/>
</dbReference>
<dbReference type="Proteomes" id="UP000000235">
    <property type="component" value="Chromosome"/>
</dbReference>
<dbReference type="PANTHER" id="PTHR44068:SF11">
    <property type="entry name" value="GERANYL DIPHOSPHATE 2-C-METHYLTRANSFERASE"/>
    <property type="match status" value="1"/>
</dbReference>
<dbReference type="RefSeq" id="WP_011904518.1">
    <property type="nucleotide sequence ID" value="NC_009380.1"/>
</dbReference>
<dbReference type="eggNOG" id="COG2230">
    <property type="taxonomic scope" value="Bacteria"/>
</dbReference>
<reference evidence="6" key="1">
    <citation type="journal article" date="2007" name="Proc. Natl. Acad. Sci. U.S.A.">
        <title>Genome sequencing reveals complex secondary metabolome in the marine actinomycete Salinispora tropica.</title>
        <authorList>
            <person name="Udwary D.W."/>
            <person name="Zeigler L."/>
            <person name="Asolkar R.N."/>
            <person name="Singan V."/>
            <person name="Lapidus A."/>
            <person name="Fenical W."/>
            <person name="Jensen P.R."/>
            <person name="Moore B.S."/>
        </authorList>
    </citation>
    <scope>NUCLEOTIDE SEQUENCE [LARGE SCALE GENOMIC DNA]</scope>
    <source>
        <strain evidence="6">ATCC BAA-916 / DSM 44818 / CNB-440</strain>
    </source>
</reference>
<evidence type="ECO:0000256" key="1">
    <source>
        <dbReference type="ARBA" id="ARBA00022603"/>
    </source>
</evidence>
<dbReference type="EMBL" id="CP000667">
    <property type="protein sequence ID" value="ABP53084.1"/>
    <property type="molecule type" value="Genomic_DNA"/>
</dbReference>
<dbReference type="GO" id="GO:0032259">
    <property type="term" value="P:methylation"/>
    <property type="evidence" value="ECO:0007669"/>
    <property type="project" value="UniProtKB-KW"/>
</dbReference>
<evidence type="ECO:0000259" key="4">
    <source>
        <dbReference type="SMART" id="SM00828"/>
    </source>
</evidence>
<dbReference type="SUPFAM" id="SSF53335">
    <property type="entry name" value="S-adenosyl-L-methionine-dependent methyltransferases"/>
    <property type="match status" value="1"/>
</dbReference>
<dbReference type="InterPro" id="IPR020803">
    <property type="entry name" value="MeTfrase_dom"/>
</dbReference>
<protein>
    <submittedName>
        <fullName evidence="5">Methyltransferase type 11</fullName>
    </submittedName>
</protein>
<dbReference type="PATRIC" id="fig|369723.5.peg.611"/>
<keyword evidence="2 5" id="KW-0808">Transferase</keyword>
<dbReference type="InterPro" id="IPR029063">
    <property type="entry name" value="SAM-dependent_MTases_sf"/>
</dbReference>
<dbReference type="PANTHER" id="PTHR44068">
    <property type="entry name" value="ZGC:194242"/>
    <property type="match status" value="1"/>
</dbReference>
<proteinExistence type="predicted"/>
<dbReference type="HOGENOM" id="CLU_039068_6_0_11"/>
<dbReference type="KEGG" id="stp:Strop_0604"/>
<dbReference type="CDD" id="cd02440">
    <property type="entry name" value="AdoMet_MTases"/>
    <property type="match status" value="1"/>
</dbReference>
<accession>A4X2I4</accession>
<dbReference type="InterPro" id="IPR050447">
    <property type="entry name" value="Erg6_SMT_methyltransf"/>
</dbReference>
<dbReference type="STRING" id="369723.Strop_0604"/>
<keyword evidence="1 5" id="KW-0489">Methyltransferase</keyword>
<evidence type="ECO:0000313" key="6">
    <source>
        <dbReference type="Proteomes" id="UP000000235"/>
    </source>
</evidence>
<evidence type="ECO:0000256" key="3">
    <source>
        <dbReference type="ARBA" id="ARBA00022691"/>
    </source>
</evidence>
<dbReference type="AlphaFoldDB" id="A4X2I4"/>